<evidence type="ECO:0000313" key="4">
    <source>
        <dbReference type="Proteomes" id="UP000323946"/>
    </source>
</evidence>
<evidence type="ECO:0000256" key="1">
    <source>
        <dbReference type="SAM" id="MobiDB-lite"/>
    </source>
</evidence>
<keyword evidence="2" id="KW-0732">Signal</keyword>
<dbReference type="RefSeq" id="WP_150068308.1">
    <property type="nucleotide sequence ID" value="NZ_JBEPDJ010000001.1"/>
</dbReference>
<evidence type="ECO:0000256" key="2">
    <source>
        <dbReference type="SAM" id="SignalP"/>
    </source>
</evidence>
<organism evidence="3 4">
    <name type="scientific">Saccharopolyspora hirsuta</name>
    <dbReference type="NCBI Taxonomy" id="1837"/>
    <lineage>
        <taxon>Bacteria</taxon>
        <taxon>Bacillati</taxon>
        <taxon>Actinomycetota</taxon>
        <taxon>Actinomycetes</taxon>
        <taxon>Pseudonocardiales</taxon>
        <taxon>Pseudonocardiaceae</taxon>
        <taxon>Saccharopolyspora</taxon>
    </lineage>
</organism>
<keyword evidence="4" id="KW-1185">Reference proteome</keyword>
<name>A0A5M7BSG3_SACHI</name>
<dbReference type="EMBL" id="VWPH01000009">
    <property type="protein sequence ID" value="KAA5831098.1"/>
    <property type="molecule type" value="Genomic_DNA"/>
</dbReference>
<reference evidence="3 4" key="1">
    <citation type="submission" date="2019-09" db="EMBL/GenBank/DDBJ databases">
        <title>Draft genome sequence of the thermophilic Saccharopolyspora hirsuta VKM Ac-666T.</title>
        <authorList>
            <person name="Lobastova T.G."/>
            <person name="Fokina V."/>
            <person name="Bragin E.Y."/>
            <person name="Shtratnikova V.Y."/>
            <person name="Starodumova I.P."/>
            <person name="Tarlachkov S.V."/>
            <person name="Donova M.V."/>
        </authorList>
    </citation>
    <scope>NUCLEOTIDE SEQUENCE [LARGE SCALE GENOMIC DNA]</scope>
    <source>
        <strain evidence="3 4">VKM Ac-666</strain>
    </source>
</reference>
<comment type="caution">
    <text evidence="3">The sequence shown here is derived from an EMBL/GenBank/DDBJ whole genome shotgun (WGS) entry which is preliminary data.</text>
</comment>
<dbReference type="AlphaFoldDB" id="A0A5M7BSG3"/>
<feature type="chain" id="PRO_5038626691" evidence="2">
    <location>
        <begin position="26"/>
        <end position="197"/>
    </location>
</feature>
<dbReference type="Pfam" id="PF12079">
    <property type="entry name" value="DUF3558"/>
    <property type="match status" value="1"/>
</dbReference>
<dbReference type="OrthoDB" id="3694744at2"/>
<feature type="region of interest" description="Disordered" evidence="1">
    <location>
        <begin position="29"/>
        <end position="53"/>
    </location>
</feature>
<protein>
    <submittedName>
        <fullName evidence="3">DUF3558 domain-containing protein</fullName>
    </submittedName>
</protein>
<evidence type="ECO:0000313" key="3">
    <source>
        <dbReference type="EMBL" id="KAA5831098.1"/>
    </source>
</evidence>
<feature type="signal peptide" evidence="2">
    <location>
        <begin position="1"/>
        <end position="25"/>
    </location>
</feature>
<dbReference type="InterPro" id="IPR024520">
    <property type="entry name" value="DUF3558"/>
</dbReference>
<feature type="compositionally biased region" description="Polar residues" evidence="1">
    <location>
        <begin position="34"/>
        <end position="53"/>
    </location>
</feature>
<sequence>MKAKMGVLKRSCGIAASVVVAGTLAACSGGTGSNGQPTESPQQTQAAGPQISNPKDASAVALCDLLPAQAATSLGFEPEGKINDGPKISPDAVDACMWRTPNGHDALQLAVNKDRSIQEYYDNKSTFTDYEELTIAGYPAVRANQGNPAQDGACSIFLAVSNTEMIHSFTTQTDVTDPCAISEKALEASIPTLPAAK</sequence>
<accession>A0A5M7BSG3</accession>
<gene>
    <name evidence="3" type="ORF">F1721_20240</name>
</gene>
<dbReference type="PROSITE" id="PS51257">
    <property type="entry name" value="PROKAR_LIPOPROTEIN"/>
    <property type="match status" value="1"/>
</dbReference>
<proteinExistence type="predicted"/>
<dbReference type="Proteomes" id="UP000323946">
    <property type="component" value="Unassembled WGS sequence"/>
</dbReference>